<proteinExistence type="inferred from homology"/>
<organism evidence="4 5">
    <name type="scientific">Cytospora schulzeri</name>
    <dbReference type="NCBI Taxonomy" id="448051"/>
    <lineage>
        <taxon>Eukaryota</taxon>
        <taxon>Fungi</taxon>
        <taxon>Dikarya</taxon>
        <taxon>Ascomycota</taxon>
        <taxon>Pezizomycotina</taxon>
        <taxon>Sordariomycetes</taxon>
        <taxon>Sordariomycetidae</taxon>
        <taxon>Diaporthales</taxon>
        <taxon>Cytosporaceae</taxon>
        <taxon>Cytospora</taxon>
    </lineage>
</organism>
<keyword evidence="2" id="KW-0227">DNA damage</keyword>
<dbReference type="GO" id="GO:0000709">
    <property type="term" value="P:meiotic joint molecule formation"/>
    <property type="evidence" value="ECO:0007669"/>
    <property type="project" value="TreeGrafter"/>
</dbReference>
<dbReference type="AlphaFoldDB" id="A0A423VSJ4"/>
<dbReference type="InterPro" id="IPR010760">
    <property type="entry name" value="DNA-repair_Swi5"/>
</dbReference>
<dbReference type="GO" id="GO:0034974">
    <property type="term" value="C:Swi5-Swi2 complex"/>
    <property type="evidence" value="ECO:0007669"/>
    <property type="project" value="TreeGrafter"/>
</dbReference>
<dbReference type="GO" id="GO:0010772">
    <property type="term" value="P:meiotic DNA recombinase assembly involved in reciprocal meiotic recombination"/>
    <property type="evidence" value="ECO:0007669"/>
    <property type="project" value="TreeGrafter"/>
</dbReference>
<name>A0A423VSJ4_9PEZI</name>
<protein>
    <recommendedName>
        <fullName evidence="6">Swi5-domain-containing protein</fullName>
    </recommendedName>
</protein>
<evidence type="ECO:0000313" key="4">
    <source>
        <dbReference type="EMBL" id="ROV94042.1"/>
    </source>
</evidence>
<evidence type="ECO:0000313" key="5">
    <source>
        <dbReference type="Proteomes" id="UP000283895"/>
    </source>
</evidence>
<dbReference type="Gene3D" id="1.20.5.170">
    <property type="match status" value="1"/>
</dbReference>
<keyword evidence="3" id="KW-0234">DNA repair</keyword>
<evidence type="ECO:0000256" key="3">
    <source>
        <dbReference type="ARBA" id="ARBA00023204"/>
    </source>
</evidence>
<gene>
    <name evidence="4" type="ORF">VMCG_08275</name>
</gene>
<sequence length="220" mass="24231">MGSPRTASSERDEVLTHKHALPLLSAADIDFINGLKDIISSELTEGRMIGGLLEAVSTHLEQFEREVMRTQTLDGDQPRPTPLLSDPWGTVRAVIDALDAKTVDISGPGPNDHFEVVLSNPAEAMQTVEYVAGIDAACRKLKEIHGCCLQLVQKRQEVNREHKRLKQPAETTVNDHIRLLRQYNKTKDVGQQLIGLIAENRGVPVGSLYSDQDYGVGSDD</sequence>
<keyword evidence="5" id="KW-1185">Reference proteome</keyword>
<comment type="caution">
    <text evidence="4">The sequence shown here is derived from an EMBL/GenBank/DDBJ whole genome shotgun (WGS) entry which is preliminary data.</text>
</comment>
<dbReference type="Proteomes" id="UP000283895">
    <property type="component" value="Unassembled WGS sequence"/>
</dbReference>
<comment type="similarity">
    <text evidence="1">Belongs to the SWI5/SAE3 family.</text>
</comment>
<accession>A0A423VSJ4</accession>
<reference evidence="4 5" key="1">
    <citation type="submission" date="2015-09" db="EMBL/GenBank/DDBJ databases">
        <title>Host preference determinants of Valsa canker pathogens revealed by comparative genomics.</title>
        <authorList>
            <person name="Yin Z."/>
            <person name="Huang L."/>
        </authorList>
    </citation>
    <scope>NUCLEOTIDE SEQUENCE [LARGE SCALE GENOMIC DNA]</scope>
    <source>
        <strain evidence="4 5">03-1</strain>
    </source>
</reference>
<dbReference type="OrthoDB" id="255837at2759"/>
<dbReference type="STRING" id="356882.A0A423VSJ4"/>
<dbReference type="PANTHER" id="PTHR28529">
    <property type="entry name" value="DNA REPAIR PROTEIN SWI5 HOMOLOG"/>
    <property type="match status" value="1"/>
</dbReference>
<evidence type="ECO:0000256" key="1">
    <source>
        <dbReference type="ARBA" id="ARBA00008060"/>
    </source>
</evidence>
<dbReference type="Pfam" id="PF07061">
    <property type="entry name" value="Swi5"/>
    <property type="match status" value="1"/>
</dbReference>
<dbReference type="EMBL" id="LKEA01000042">
    <property type="protein sequence ID" value="ROV94042.1"/>
    <property type="molecule type" value="Genomic_DNA"/>
</dbReference>
<evidence type="ECO:0000256" key="2">
    <source>
        <dbReference type="ARBA" id="ARBA00022763"/>
    </source>
</evidence>
<dbReference type="PANTHER" id="PTHR28529:SF2">
    <property type="entry name" value="DNA REPAIR PROTEIN SWI5 HOMOLOG"/>
    <property type="match status" value="1"/>
</dbReference>
<dbReference type="GO" id="GO:0032798">
    <property type="term" value="C:Swi5-Sfr1 complex"/>
    <property type="evidence" value="ECO:0007669"/>
    <property type="project" value="TreeGrafter"/>
</dbReference>
<evidence type="ECO:0008006" key="6">
    <source>
        <dbReference type="Google" id="ProtNLM"/>
    </source>
</evidence>